<evidence type="ECO:0000313" key="6">
    <source>
        <dbReference type="EMBL" id="KJA17618.1"/>
    </source>
</evidence>
<dbReference type="Gene3D" id="1.10.220.160">
    <property type="match status" value="1"/>
</dbReference>
<sequence length="197" mass="22532">MPQLTDAARQMKQCQACFKSDPQAAPLACCALCKRAHYCSEACQIAAWPSHKAECNTQQADRTQMKGERIVSSTAPRGISKSDMEAVILKWIQRYKPLLFHSMVNALELYDQPERGLRNVLFLKLSPTFTAKKLPRRAQVSRAFELADVDIFDIDQFIQTAPPRHRTRLISLRRDIVPIRRPCTRKTPRPWGSAWPL</sequence>
<keyword evidence="2 4" id="KW-0863">Zinc-finger</keyword>
<evidence type="ECO:0000256" key="2">
    <source>
        <dbReference type="ARBA" id="ARBA00022771"/>
    </source>
</evidence>
<dbReference type="PROSITE" id="PS50865">
    <property type="entry name" value="ZF_MYND_2"/>
    <property type="match status" value="1"/>
</dbReference>
<dbReference type="Gene3D" id="6.10.140.2220">
    <property type="match status" value="1"/>
</dbReference>
<accession>A0A0D2M389</accession>
<evidence type="ECO:0000256" key="4">
    <source>
        <dbReference type="PROSITE-ProRule" id="PRU00134"/>
    </source>
</evidence>
<proteinExistence type="predicted"/>
<evidence type="ECO:0000259" key="5">
    <source>
        <dbReference type="PROSITE" id="PS50865"/>
    </source>
</evidence>
<dbReference type="PROSITE" id="PS01360">
    <property type="entry name" value="ZF_MYND_1"/>
    <property type="match status" value="1"/>
</dbReference>
<dbReference type="Proteomes" id="UP000054270">
    <property type="component" value="Unassembled WGS sequence"/>
</dbReference>
<evidence type="ECO:0000313" key="7">
    <source>
        <dbReference type="Proteomes" id="UP000054270"/>
    </source>
</evidence>
<dbReference type="AlphaFoldDB" id="A0A0D2M389"/>
<organism evidence="6 7">
    <name type="scientific">Hypholoma sublateritium (strain FD-334 SS-4)</name>
    <dbReference type="NCBI Taxonomy" id="945553"/>
    <lineage>
        <taxon>Eukaryota</taxon>
        <taxon>Fungi</taxon>
        <taxon>Dikarya</taxon>
        <taxon>Basidiomycota</taxon>
        <taxon>Agaricomycotina</taxon>
        <taxon>Agaricomycetes</taxon>
        <taxon>Agaricomycetidae</taxon>
        <taxon>Agaricales</taxon>
        <taxon>Agaricineae</taxon>
        <taxon>Strophariaceae</taxon>
        <taxon>Hypholoma</taxon>
    </lineage>
</organism>
<evidence type="ECO:0000256" key="3">
    <source>
        <dbReference type="ARBA" id="ARBA00022833"/>
    </source>
</evidence>
<dbReference type="OrthoDB" id="432970at2759"/>
<dbReference type="Pfam" id="PF01753">
    <property type="entry name" value="zf-MYND"/>
    <property type="match status" value="1"/>
</dbReference>
<protein>
    <recommendedName>
        <fullName evidence="5">MYND-type domain-containing protein</fullName>
    </recommendedName>
</protein>
<gene>
    <name evidence="6" type="ORF">HYPSUDRAFT_57651</name>
</gene>
<reference evidence="7" key="1">
    <citation type="submission" date="2014-04" db="EMBL/GenBank/DDBJ databases">
        <title>Evolutionary Origins and Diversification of the Mycorrhizal Mutualists.</title>
        <authorList>
            <consortium name="DOE Joint Genome Institute"/>
            <consortium name="Mycorrhizal Genomics Consortium"/>
            <person name="Kohler A."/>
            <person name="Kuo A."/>
            <person name="Nagy L.G."/>
            <person name="Floudas D."/>
            <person name="Copeland A."/>
            <person name="Barry K.W."/>
            <person name="Cichocki N."/>
            <person name="Veneault-Fourrey C."/>
            <person name="LaButti K."/>
            <person name="Lindquist E.A."/>
            <person name="Lipzen A."/>
            <person name="Lundell T."/>
            <person name="Morin E."/>
            <person name="Murat C."/>
            <person name="Riley R."/>
            <person name="Ohm R."/>
            <person name="Sun H."/>
            <person name="Tunlid A."/>
            <person name="Henrissat B."/>
            <person name="Grigoriev I.V."/>
            <person name="Hibbett D.S."/>
            <person name="Martin F."/>
        </authorList>
    </citation>
    <scope>NUCLEOTIDE SEQUENCE [LARGE SCALE GENOMIC DNA]</scope>
    <source>
        <strain evidence="7">FD-334 SS-4</strain>
    </source>
</reference>
<evidence type="ECO:0000256" key="1">
    <source>
        <dbReference type="ARBA" id="ARBA00022723"/>
    </source>
</evidence>
<dbReference type="GO" id="GO:0008270">
    <property type="term" value="F:zinc ion binding"/>
    <property type="evidence" value="ECO:0007669"/>
    <property type="project" value="UniProtKB-KW"/>
</dbReference>
<dbReference type="EMBL" id="KN817601">
    <property type="protein sequence ID" value="KJA17618.1"/>
    <property type="molecule type" value="Genomic_DNA"/>
</dbReference>
<dbReference type="InterPro" id="IPR002893">
    <property type="entry name" value="Znf_MYND"/>
</dbReference>
<keyword evidence="1" id="KW-0479">Metal-binding</keyword>
<feature type="domain" description="MYND-type" evidence="5">
    <location>
        <begin position="14"/>
        <end position="55"/>
    </location>
</feature>
<name>A0A0D2M389_HYPSF</name>
<keyword evidence="7" id="KW-1185">Reference proteome</keyword>
<dbReference type="SUPFAM" id="SSF144232">
    <property type="entry name" value="HIT/MYND zinc finger-like"/>
    <property type="match status" value="1"/>
</dbReference>
<dbReference type="OMA" id="MSANHPE"/>
<keyword evidence="3" id="KW-0862">Zinc</keyword>
<dbReference type="STRING" id="945553.A0A0D2M389"/>